<comment type="function">
    <text evidence="9">Converts cobyric acid to cobinamide by the addition of aminopropanol on the F carboxylic group.</text>
</comment>
<evidence type="ECO:0000256" key="3">
    <source>
        <dbReference type="ARBA" id="ARBA00006263"/>
    </source>
</evidence>
<dbReference type="AlphaFoldDB" id="A0A857J1B8"/>
<evidence type="ECO:0000256" key="2">
    <source>
        <dbReference type="ARBA" id="ARBA00004953"/>
    </source>
</evidence>
<comment type="similarity">
    <text evidence="3 9">Belongs to the CobD/CbiB family.</text>
</comment>
<sequence>MSGLPWAVAALAVLLALGVDIALGEPRRWHPVVGMGRYLGWAGRRVAPLGDCPPGRDMPAFWRGAAAWFVGGLACVLIAWAVQDLAMRLLHPWLAAAVLGLALKPLLAWRMLRDETSAVEAALADSLGAGRARLSRLVSRDTSVLTASEVRESAIESLAENFNDSVIAPLFWFLLLGLPGAALYRFANTADAMWGYRGSRQGRCWEWAGKWTARADDLLSWLPARLSAALMLVGAPLAAWRALPAQARITLSPNGGWPMGAMALRLGVRLGKPGHYLLFPEGRVPQAADTAAALRCTGRIVLSIGLLALLGGVLP</sequence>
<feature type="transmembrane region" description="Helical" evidence="9">
    <location>
        <begin position="166"/>
        <end position="187"/>
    </location>
</feature>
<comment type="subcellular location">
    <subcellularLocation>
        <location evidence="1 9">Cell membrane</location>
        <topology evidence="1 9">Multi-pass membrane protein</topology>
    </subcellularLocation>
</comment>
<dbReference type="NCBIfam" id="TIGR00380">
    <property type="entry name" value="cobal_cbiB"/>
    <property type="match status" value="1"/>
</dbReference>
<dbReference type="RefSeq" id="WP_160550561.1">
    <property type="nucleotide sequence ID" value="NZ_CP047650.1"/>
</dbReference>
<dbReference type="PANTHER" id="PTHR34308">
    <property type="entry name" value="COBALAMIN BIOSYNTHESIS PROTEIN CBIB"/>
    <property type="match status" value="1"/>
</dbReference>
<dbReference type="Pfam" id="PF03186">
    <property type="entry name" value="CobD_Cbib"/>
    <property type="match status" value="1"/>
</dbReference>
<evidence type="ECO:0000313" key="10">
    <source>
        <dbReference type="EMBL" id="QHI97043.1"/>
    </source>
</evidence>
<evidence type="ECO:0000256" key="4">
    <source>
        <dbReference type="ARBA" id="ARBA00022475"/>
    </source>
</evidence>
<accession>A0A857J1B8</accession>
<keyword evidence="7 9" id="KW-1133">Transmembrane helix</keyword>
<evidence type="ECO:0000256" key="1">
    <source>
        <dbReference type="ARBA" id="ARBA00004651"/>
    </source>
</evidence>
<comment type="pathway">
    <text evidence="2 9">Cofactor biosynthesis; adenosylcobalamin biosynthesis.</text>
</comment>
<keyword evidence="11" id="KW-1185">Reference proteome</keyword>
<feature type="transmembrane region" description="Helical" evidence="9">
    <location>
        <begin position="60"/>
        <end position="82"/>
    </location>
</feature>
<reference evidence="10 11" key="1">
    <citation type="submission" date="2020-01" db="EMBL/GenBank/DDBJ databases">
        <title>Genome sequencing of strain KACC 21265.</title>
        <authorList>
            <person name="Heo J."/>
            <person name="Kim S.-J."/>
            <person name="Kim J.-S."/>
            <person name="Hong S.-B."/>
            <person name="Kwon S.-W."/>
        </authorList>
    </citation>
    <scope>NUCLEOTIDE SEQUENCE [LARGE SCALE GENOMIC DNA]</scope>
    <source>
        <strain evidence="10 11">KACC 21265</strain>
    </source>
</reference>
<feature type="transmembrane region" description="Helical" evidence="9">
    <location>
        <begin position="89"/>
        <end position="107"/>
    </location>
</feature>
<dbReference type="GO" id="GO:0015420">
    <property type="term" value="F:ABC-type vitamin B12 transporter activity"/>
    <property type="evidence" value="ECO:0007669"/>
    <property type="project" value="UniProtKB-UniRule"/>
</dbReference>
<dbReference type="InterPro" id="IPR004485">
    <property type="entry name" value="Cobalamin_biosynth_CobD/CbiB"/>
</dbReference>
<dbReference type="Proteomes" id="UP000464787">
    <property type="component" value="Chromosome"/>
</dbReference>
<evidence type="ECO:0000256" key="5">
    <source>
        <dbReference type="ARBA" id="ARBA00022573"/>
    </source>
</evidence>
<gene>
    <name evidence="9 10" type="primary">cobD</name>
    <name evidence="10" type="ORF">GT347_03000</name>
</gene>
<dbReference type="GO" id="GO:0048472">
    <property type="term" value="F:threonine-phosphate decarboxylase activity"/>
    <property type="evidence" value="ECO:0007669"/>
    <property type="project" value="InterPro"/>
</dbReference>
<evidence type="ECO:0000256" key="8">
    <source>
        <dbReference type="ARBA" id="ARBA00023136"/>
    </source>
</evidence>
<evidence type="ECO:0000256" key="6">
    <source>
        <dbReference type="ARBA" id="ARBA00022692"/>
    </source>
</evidence>
<dbReference type="PANTHER" id="PTHR34308:SF1">
    <property type="entry name" value="COBALAMIN BIOSYNTHESIS PROTEIN CBIB"/>
    <property type="match status" value="1"/>
</dbReference>
<organism evidence="10 11">
    <name type="scientific">Xylophilus rhododendri</name>
    <dbReference type="NCBI Taxonomy" id="2697032"/>
    <lineage>
        <taxon>Bacteria</taxon>
        <taxon>Pseudomonadati</taxon>
        <taxon>Pseudomonadota</taxon>
        <taxon>Betaproteobacteria</taxon>
        <taxon>Burkholderiales</taxon>
        <taxon>Xylophilus</taxon>
    </lineage>
</organism>
<keyword evidence="4 9" id="KW-1003">Cell membrane</keyword>
<dbReference type="HAMAP" id="MF_00024">
    <property type="entry name" value="CobD_CbiB"/>
    <property type="match status" value="1"/>
</dbReference>
<dbReference type="GO" id="GO:0005886">
    <property type="term" value="C:plasma membrane"/>
    <property type="evidence" value="ECO:0007669"/>
    <property type="project" value="UniProtKB-SubCell"/>
</dbReference>
<comment type="caution">
    <text evidence="9">Lacks conserved residue(s) required for the propagation of feature annotation.</text>
</comment>
<keyword evidence="5 9" id="KW-0169">Cobalamin biosynthesis</keyword>
<dbReference type="GO" id="GO:0009236">
    <property type="term" value="P:cobalamin biosynthetic process"/>
    <property type="evidence" value="ECO:0007669"/>
    <property type="project" value="UniProtKB-UniRule"/>
</dbReference>
<dbReference type="KEGG" id="xyk:GT347_03000"/>
<dbReference type="EMBL" id="CP047650">
    <property type="protein sequence ID" value="QHI97043.1"/>
    <property type="molecule type" value="Genomic_DNA"/>
</dbReference>
<protein>
    <recommendedName>
        <fullName evidence="9">Cobalamin biosynthesis protein CobD</fullName>
    </recommendedName>
</protein>
<keyword evidence="8 9" id="KW-0472">Membrane</keyword>
<name>A0A857J1B8_9BURK</name>
<evidence type="ECO:0000256" key="7">
    <source>
        <dbReference type="ARBA" id="ARBA00022989"/>
    </source>
</evidence>
<evidence type="ECO:0000256" key="9">
    <source>
        <dbReference type="HAMAP-Rule" id="MF_00024"/>
    </source>
</evidence>
<proteinExistence type="inferred from homology"/>
<keyword evidence="6 9" id="KW-0812">Transmembrane</keyword>
<dbReference type="UniPathway" id="UPA00148"/>
<evidence type="ECO:0000313" key="11">
    <source>
        <dbReference type="Proteomes" id="UP000464787"/>
    </source>
</evidence>